<reference evidence="4" key="1">
    <citation type="submission" date="2016-10" db="EMBL/GenBank/DDBJ databases">
        <authorList>
            <person name="Varghese N."/>
            <person name="Submissions S."/>
        </authorList>
    </citation>
    <scope>NUCLEOTIDE SEQUENCE [LARGE SCALE GENOMIC DNA]</scope>
    <source>
        <strain evidence="4">DSM 43163</strain>
    </source>
</reference>
<evidence type="ECO:0000259" key="2">
    <source>
        <dbReference type="Pfam" id="PF00266"/>
    </source>
</evidence>
<dbReference type="Proteomes" id="UP000236723">
    <property type="component" value="Unassembled WGS sequence"/>
</dbReference>
<dbReference type="OrthoDB" id="250246at2"/>
<name>A0A1H6AGG9_9ACTN</name>
<keyword evidence="1" id="KW-0663">Pyridoxal phosphate</keyword>
<dbReference type="Pfam" id="PF00266">
    <property type="entry name" value="Aminotran_5"/>
    <property type="match status" value="1"/>
</dbReference>
<accession>A0A1H6AGG9</accession>
<organism evidence="3 4">
    <name type="scientific">Thermomonospora echinospora</name>
    <dbReference type="NCBI Taxonomy" id="1992"/>
    <lineage>
        <taxon>Bacteria</taxon>
        <taxon>Bacillati</taxon>
        <taxon>Actinomycetota</taxon>
        <taxon>Actinomycetes</taxon>
        <taxon>Streptosporangiales</taxon>
        <taxon>Thermomonosporaceae</taxon>
        <taxon>Thermomonospora</taxon>
    </lineage>
</organism>
<evidence type="ECO:0000313" key="3">
    <source>
        <dbReference type="EMBL" id="SEG47869.1"/>
    </source>
</evidence>
<sequence length="438" mass="48536">MAPSRREMVAGLGALAAFPAPNPSPAADPTPATVPVVPAGVSPDRLARDEGFWRTVARQYRVSPAFTNLENGYYGIMPEPVRHAYHRNVDHLNERNSHLLRTTYKAQADQIRERVAAVLGASREEIALTRGGTEALQNLIAGYNRLRPGDAVMYADLDYHSAQYAMNWLRERRGVRVEKITVPEPATRQAVLDAYARALRDHPEVRLLLLSHMNNRTGLVVPVRQIVTMARDRGVDVIVDAAHSWGQLDFTIDDLGADFAGFSLHKWMGVPLGTGFLYIRRGRLAHIDPAFADETHPADDIRSRVHSGTHNVAPFLTVPTALDFHHALGAPAKQARLRHLRDRWVHQVRDLPGLQILTPDDPAMYGAITAFRLAGHTSEADNVTIAERLFDRYKIFTVHKAGPARGACVRVTPALFTSADDVDRLAAALRDLTRSRTS</sequence>
<dbReference type="Gene3D" id="3.40.640.10">
    <property type="entry name" value="Type I PLP-dependent aspartate aminotransferase-like (Major domain)"/>
    <property type="match status" value="1"/>
</dbReference>
<feature type="domain" description="Aminotransferase class V" evidence="2">
    <location>
        <begin position="85"/>
        <end position="384"/>
    </location>
</feature>
<keyword evidence="3" id="KW-0456">Lyase</keyword>
<dbReference type="PANTHER" id="PTHR43092">
    <property type="entry name" value="L-CYSTEINE DESULFHYDRASE"/>
    <property type="match status" value="1"/>
</dbReference>
<evidence type="ECO:0000256" key="1">
    <source>
        <dbReference type="ARBA" id="ARBA00022898"/>
    </source>
</evidence>
<dbReference type="SUPFAM" id="SSF53383">
    <property type="entry name" value="PLP-dependent transferases"/>
    <property type="match status" value="1"/>
</dbReference>
<gene>
    <name evidence="3" type="ORF">SAMN04489712_105445</name>
</gene>
<evidence type="ECO:0000313" key="4">
    <source>
        <dbReference type="Proteomes" id="UP000236723"/>
    </source>
</evidence>
<proteinExistence type="predicted"/>
<dbReference type="GO" id="GO:0016829">
    <property type="term" value="F:lyase activity"/>
    <property type="evidence" value="ECO:0007669"/>
    <property type="project" value="UniProtKB-KW"/>
</dbReference>
<dbReference type="InterPro" id="IPR015424">
    <property type="entry name" value="PyrdxlP-dep_Trfase"/>
</dbReference>
<dbReference type="InterPro" id="IPR015421">
    <property type="entry name" value="PyrdxlP-dep_Trfase_major"/>
</dbReference>
<dbReference type="Gene3D" id="3.90.1150.10">
    <property type="entry name" value="Aspartate Aminotransferase, domain 1"/>
    <property type="match status" value="1"/>
</dbReference>
<dbReference type="AlphaFoldDB" id="A0A1H6AGG9"/>
<dbReference type="PANTHER" id="PTHR43092:SF6">
    <property type="entry name" value="BLR1280 PROTEIN"/>
    <property type="match status" value="1"/>
</dbReference>
<dbReference type="InterPro" id="IPR000192">
    <property type="entry name" value="Aminotrans_V_dom"/>
</dbReference>
<protein>
    <submittedName>
        <fullName evidence="3">Selenocysteine lyase/Cysteine desulfurase</fullName>
    </submittedName>
</protein>
<keyword evidence="4" id="KW-1185">Reference proteome</keyword>
<dbReference type="InterPro" id="IPR015422">
    <property type="entry name" value="PyrdxlP-dep_Trfase_small"/>
</dbReference>
<dbReference type="EMBL" id="FNVO01000005">
    <property type="protein sequence ID" value="SEG47869.1"/>
    <property type="molecule type" value="Genomic_DNA"/>
</dbReference>